<organism evidence="1 2">
    <name type="scientific">Sousa chinensis</name>
    <name type="common">Indo-pacific humpbacked dolphin</name>
    <name type="synonym">Steno chinensis</name>
    <dbReference type="NCBI Taxonomy" id="103600"/>
    <lineage>
        <taxon>Eukaryota</taxon>
        <taxon>Metazoa</taxon>
        <taxon>Chordata</taxon>
        <taxon>Craniata</taxon>
        <taxon>Vertebrata</taxon>
        <taxon>Euteleostomi</taxon>
        <taxon>Mammalia</taxon>
        <taxon>Eutheria</taxon>
        <taxon>Laurasiatheria</taxon>
        <taxon>Artiodactyla</taxon>
        <taxon>Whippomorpha</taxon>
        <taxon>Cetacea</taxon>
        <taxon>Odontoceti</taxon>
        <taxon>Delphinidae</taxon>
        <taxon>Sousa</taxon>
    </lineage>
</organism>
<evidence type="ECO:0000313" key="2">
    <source>
        <dbReference type="Proteomes" id="UP000295264"/>
    </source>
</evidence>
<keyword evidence="2" id="KW-1185">Reference proteome</keyword>
<dbReference type="AlphaFoldDB" id="A0A484GIN1"/>
<feature type="non-terminal residue" evidence="1">
    <location>
        <position position="1"/>
    </location>
</feature>
<proteinExistence type="predicted"/>
<reference evidence="1 2" key="1">
    <citation type="journal article" date="2018" name="Genomics">
        <title>Molecular footprints of inshore aquatic adaptation in Indo-Pacific humpback dolphin (Sousa chinensis).</title>
        <authorList>
            <person name="Ming Y."/>
            <person name="Jian J."/>
            <person name="Yu F."/>
            <person name="Yu X."/>
            <person name="Wang J."/>
            <person name="Liu W."/>
        </authorList>
    </citation>
    <scope>NUCLEOTIDE SEQUENCE [LARGE SCALE GENOMIC DNA]</scope>
    <source>
        <strain evidence="1">MY-2018</strain>
        <tissue evidence="1">Skin</tissue>
    </source>
</reference>
<sequence length="37" mass="4330">LQVLYISEDPFWEAKLAYCCCSKAYKRICSTKEPKTI</sequence>
<name>A0A484GIN1_SOUCH</name>
<gene>
    <name evidence="1" type="ORF">DBR06_SOUSAS12010002</name>
</gene>
<protein>
    <submittedName>
        <fullName evidence="1">Uncharacterized protein</fullName>
    </submittedName>
</protein>
<dbReference type="Proteomes" id="UP000295264">
    <property type="component" value="Unassembled WGS sequence"/>
</dbReference>
<accession>A0A484GIN1</accession>
<comment type="caution">
    <text evidence="1">The sequence shown here is derived from an EMBL/GenBank/DDBJ whole genome shotgun (WGS) entry which is preliminary data.</text>
</comment>
<dbReference type="EMBL" id="QWLN02007281">
    <property type="protein sequence ID" value="TEA35570.1"/>
    <property type="molecule type" value="Genomic_DNA"/>
</dbReference>
<evidence type="ECO:0000313" key="1">
    <source>
        <dbReference type="EMBL" id="TEA35570.1"/>
    </source>
</evidence>
<feature type="non-terminal residue" evidence="1">
    <location>
        <position position="37"/>
    </location>
</feature>